<accession>A0ABW3RXS7</accession>
<dbReference type="SUPFAM" id="SSF46785">
    <property type="entry name" value="Winged helix' DNA-binding domain"/>
    <property type="match status" value="1"/>
</dbReference>
<reference evidence="5" key="1">
    <citation type="journal article" date="2019" name="Int. J. Syst. Evol. Microbiol.">
        <title>The Global Catalogue of Microorganisms (GCM) 10K type strain sequencing project: providing services to taxonomists for standard genome sequencing and annotation.</title>
        <authorList>
            <consortium name="The Broad Institute Genomics Platform"/>
            <consortium name="The Broad Institute Genome Sequencing Center for Infectious Disease"/>
            <person name="Wu L."/>
            <person name="Ma J."/>
        </authorList>
    </citation>
    <scope>NUCLEOTIDE SEQUENCE [LARGE SCALE GENOMIC DNA]</scope>
    <source>
        <strain evidence="5">CCUG 59189</strain>
    </source>
</reference>
<dbReference type="EMBL" id="JBHTLM010000009">
    <property type="protein sequence ID" value="MFD1177321.1"/>
    <property type="molecule type" value="Genomic_DNA"/>
</dbReference>
<dbReference type="Proteomes" id="UP001597262">
    <property type="component" value="Unassembled WGS sequence"/>
</dbReference>
<protein>
    <submittedName>
        <fullName evidence="4">Helix-turn-helix transcriptional regulator</fullName>
    </submittedName>
</protein>
<dbReference type="InterPro" id="IPR036390">
    <property type="entry name" value="WH_DNA-bd_sf"/>
</dbReference>
<dbReference type="PROSITE" id="PS52050">
    <property type="entry name" value="WYL"/>
    <property type="match status" value="1"/>
</dbReference>
<dbReference type="RefSeq" id="WP_379319773.1">
    <property type="nucleotide sequence ID" value="NZ_JBHTLM010000009.1"/>
</dbReference>
<name>A0ABW3RXS7_9BACL</name>
<evidence type="ECO:0000313" key="5">
    <source>
        <dbReference type="Proteomes" id="UP001597262"/>
    </source>
</evidence>
<dbReference type="SMART" id="SM00420">
    <property type="entry name" value="HTH_DEOR"/>
    <property type="match status" value="1"/>
</dbReference>
<evidence type="ECO:0000313" key="4">
    <source>
        <dbReference type="EMBL" id="MFD1177321.1"/>
    </source>
</evidence>
<dbReference type="InterPro" id="IPR036388">
    <property type="entry name" value="WH-like_DNA-bd_sf"/>
</dbReference>
<dbReference type="PROSITE" id="PS51000">
    <property type="entry name" value="HTH_DEOR_2"/>
    <property type="match status" value="1"/>
</dbReference>
<dbReference type="Pfam" id="PF08279">
    <property type="entry name" value="HTH_11"/>
    <property type="match status" value="1"/>
</dbReference>
<evidence type="ECO:0000256" key="2">
    <source>
        <dbReference type="ARBA" id="ARBA00023163"/>
    </source>
</evidence>
<dbReference type="InterPro" id="IPR013196">
    <property type="entry name" value="HTH_11"/>
</dbReference>
<dbReference type="PANTHER" id="PTHR34580">
    <property type="match status" value="1"/>
</dbReference>
<dbReference type="Pfam" id="PF13280">
    <property type="entry name" value="WYL"/>
    <property type="match status" value="1"/>
</dbReference>
<dbReference type="Gene3D" id="1.10.10.10">
    <property type="entry name" value="Winged helix-like DNA-binding domain superfamily/Winged helix DNA-binding domain"/>
    <property type="match status" value="1"/>
</dbReference>
<sequence length="320" mass="37257">MRLHRLIAILLLIESRGQVKAKELAEALETSPRTIFRDIDTLCEAGVPITTTTGPNGGIRLMEGYSAHLYNLQSEDAVNLYLSGIGMYSGSADTSQQLKQTLLKLENTLPKEYQHDFKVARERFLFDETPWWGERPTPKCLEQLRKSLWQLRRIQISYRKVNSHEASSKENVLPYGLVLKDMQWYLVAWSEQSEKLKTYKCERIASVELSDKSFAIPPEFNLEEYWIHSVDQFIKTKKETEMYPVLMKISKGKEALLKRFDVLEKLDQGDDIKVKVNMHGFELACTEVMHILWDAEILEPGELRNFIKDRFLRSVEIYFN</sequence>
<dbReference type="InterPro" id="IPR026881">
    <property type="entry name" value="WYL_dom"/>
</dbReference>
<evidence type="ECO:0000256" key="1">
    <source>
        <dbReference type="ARBA" id="ARBA00023015"/>
    </source>
</evidence>
<feature type="domain" description="HTH deoR-type" evidence="3">
    <location>
        <begin position="2"/>
        <end position="61"/>
    </location>
</feature>
<gene>
    <name evidence="4" type="ORF">ACFQ3W_13575</name>
</gene>
<dbReference type="PANTHER" id="PTHR34580:SF1">
    <property type="entry name" value="PROTEIN PAFC"/>
    <property type="match status" value="1"/>
</dbReference>
<keyword evidence="2" id="KW-0804">Transcription</keyword>
<keyword evidence="1" id="KW-0805">Transcription regulation</keyword>
<comment type="caution">
    <text evidence="4">The sequence shown here is derived from an EMBL/GenBank/DDBJ whole genome shotgun (WGS) entry which is preliminary data.</text>
</comment>
<dbReference type="InterPro" id="IPR051534">
    <property type="entry name" value="CBASS_pafABC_assoc_protein"/>
</dbReference>
<keyword evidence="5" id="KW-1185">Reference proteome</keyword>
<organism evidence="4 5">
    <name type="scientific">Paenibacillus puldeungensis</name>
    <dbReference type="NCBI Taxonomy" id="696536"/>
    <lineage>
        <taxon>Bacteria</taxon>
        <taxon>Bacillati</taxon>
        <taxon>Bacillota</taxon>
        <taxon>Bacilli</taxon>
        <taxon>Bacillales</taxon>
        <taxon>Paenibacillaceae</taxon>
        <taxon>Paenibacillus</taxon>
    </lineage>
</organism>
<dbReference type="InterPro" id="IPR001034">
    <property type="entry name" value="DeoR_HTH"/>
</dbReference>
<proteinExistence type="predicted"/>
<evidence type="ECO:0000259" key="3">
    <source>
        <dbReference type="PROSITE" id="PS51000"/>
    </source>
</evidence>